<evidence type="ECO:0008006" key="3">
    <source>
        <dbReference type="Google" id="ProtNLM"/>
    </source>
</evidence>
<dbReference type="EMBL" id="JAUHJS010000002">
    <property type="protein sequence ID" value="MDN4164854.1"/>
    <property type="molecule type" value="Genomic_DNA"/>
</dbReference>
<reference evidence="1" key="1">
    <citation type="submission" date="2023-06" db="EMBL/GenBank/DDBJ databases">
        <title>Cytophagales bacterium Strain LB-30, isolated from soil.</title>
        <authorList>
            <person name="Liu B."/>
        </authorList>
    </citation>
    <scope>NUCLEOTIDE SEQUENCE</scope>
    <source>
        <strain evidence="1">LB-30</strain>
    </source>
</reference>
<evidence type="ECO:0000313" key="1">
    <source>
        <dbReference type="EMBL" id="MDN4164854.1"/>
    </source>
</evidence>
<evidence type="ECO:0000313" key="2">
    <source>
        <dbReference type="Proteomes" id="UP001168552"/>
    </source>
</evidence>
<accession>A0ABT8F3B5</accession>
<gene>
    <name evidence="1" type="ORF">QWY31_05035</name>
</gene>
<protein>
    <recommendedName>
        <fullName evidence="3">Lipoprotein</fullName>
    </recommendedName>
</protein>
<name>A0ABT8F3B5_9BACT</name>
<dbReference type="PROSITE" id="PS51257">
    <property type="entry name" value="PROKAR_LIPOPROTEIN"/>
    <property type="match status" value="1"/>
</dbReference>
<comment type="caution">
    <text evidence="1">The sequence shown here is derived from an EMBL/GenBank/DDBJ whole genome shotgun (WGS) entry which is preliminary data.</text>
</comment>
<dbReference type="Proteomes" id="UP001168552">
    <property type="component" value="Unassembled WGS sequence"/>
</dbReference>
<dbReference type="RefSeq" id="WP_320003379.1">
    <property type="nucleotide sequence ID" value="NZ_JAUHJS010000002.1"/>
</dbReference>
<keyword evidence="2" id="KW-1185">Reference proteome</keyword>
<sequence>MKNLFQLFVALAVLSACNRLEETQDNIDSSEVNSIAENEFNSVLEMVDDETASGTPGSRVNSRNTLPECASVSYNQATRTLTINFGNENCLCLDGIYRRGSIVAVFTGEFREVGSTSTITLENYYVNDNHFQGTKTYELLNVPPQNLKWQVSVSDASIETEAGTFTWEADRTVERISGNDTPFNFSDDVYLVEGTATGQNRRGTNYESVITTPLKKVRQSGCARVFVSGVVELTNEGGQTLVLDYDPLDDEACDRLAEVTINGRTRQITLR</sequence>
<organism evidence="1 2">
    <name type="scientific">Shiella aurantiaca</name>
    <dbReference type="NCBI Taxonomy" id="3058365"/>
    <lineage>
        <taxon>Bacteria</taxon>
        <taxon>Pseudomonadati</taxon>
        <taxon>Bacteroidota</taxon>
        <taxon>Cytophagia</taxon>
        <taxon>Cytophagales</taxon>
        <taxon>Shiellaceae</taxon>
        <taxon>Shiella</taxon>
    </lineage>
</organism>
<proteinExistence type="predicted"/>